<evidence type="ECO:0000256" key="2">
    <source>
        <dbReference type="ARBA" id="ARBA00020330"/>
    </source>
</evidence>
<protein>
    <recommendedName>
        <fullName evidence="2">Protein DPCD</fullName>
    </recommendedName>
</protein>
<dbReference type="Pfam" id="PF14913">
    <property type="entry name" value="DPCD"/>
    <property type="match status" value="1"/>
</dbReference>
<dbReference type="OrthoDB" id="10256139at2759"/>
<reference evidence="3" key="2">
    <citation type="submission" date="2022-10" db="EMBL/GenBank/DDBJ databases">
        <authorList>
            <consortium name="ENA_rothamsted_submissions"/>
            <consortium name="culmorum"/>
            <person name="King R."/>
        </authorList>
    </citation>
    <scope>NUCLEOTIDE SEQUENCE</scope>
</reference>
<dbReference type="InterPro" id="IPR026224">
    <property type="entry name" value="DPCD"/>
</dbReference>
<accession>A0A9N9R209</accession>
<evidence type="ECO:0000313" key="3">
    <source>
        <dbReference type="EMBL" id="CAG9787852.1"/>
    </source>
</evidence>
<dbReference type="Proteomes" id="UP001153714">
    <property type="component" value="Chromosome 18"/>
</dbReference>
<name>A0A9N9R209_9NEOP</name>
<reference evidence="3" key="1">
    <citation type="submission" date="2021-12" db="EMBL/GenBank/DDBJ databases">
        <authorList>
            <person name="King R."/>
        </authorList>
    </citation>
    <scope>NUCLEOTIDE SEQUENCE</scope>
</reference>
<comment type="similarity">
    <text evidence="1">Belongs to the DPCD family.</text>
</comment>
<dbReference type="PANTHER" id="PTHR31921:SF1">
    <property type="entry name" value="PROTEIN DPCD"/>
    <property type="match status" value="1"/>
</dbReference>
<evidence type="ECO:0000313" key="4">
    <source>
        <dbReference type="Proteomes" id="UP001153714"/>
    </source>
</evidence>
<dbReference type="AlphaFoldDB" id="A0A9N9R209"/>
<evidence type="ECO:0000256" key="1">
    <source>
        <dbReference type="ARBA" id="ARBA00010597"/>
    </source>
</evidence>
<dbReference type="PANTHER" id="PTHR31921">
    <property type="entry name" value="PROTEIN DPCD"/>
    <property type="match status" value="1"/>
</dbReference>
<dbReference type="PRINTS" id="PR02065">
    <property type="entry name" value="PROTEINDPCD"/>
</dbReference>
<organism evidence="3 4">
    <name type="scientific">Diatraea saccharalis</name>
    <name type="common">sugarcane borer</name>
    <dbReference type="NCBI Taxonomy" id="40085"/>
    <lineage>
        <taxon>Eukaryota</taxon>
        <taxon>Metazoa</taxon>
        <taxon>Ecdysozoa</taxon>
        <taxon>Arthropoda</taxon>
        <taxon>Hexapoda</taxon>
        <taxon>Insecta</taxon>
        <taxon>Pterygota</taxon>
        <taxon>Neoptera</taxon>
        <taxon>Endopterygota</taxon>
        <taxon>Lepidoptera</taxon>
        <taxon>Glossata</taxon>
        <taxon>Ditrysia</taxon>
        <taxon>Pyraloidea</taxon>
        <taxon>Crambidae</taxon>
        <taxon>Crambinae</taxon>
        <taxon>Diatraea</taxon>
    </lineage>
</organism>
<proteinExistence type="inferred from homology"/>
<keyword evidence="4" id="KW-1185">Reference proteome</keyword>
<gene>
    <name evidence="3" type="ORF">DIATSA_LOCUS5704</name>
</gene>
<sequence length="242" mass="28583">MKRKSSLIEVCCEVDNTTNSFEKKLKANFAKNYGQSVNMYKNTSWYRALMDAEKSCLKEDKIKKLHYKFDDDKEMVEEYNVDTQVLLRRAWKVKRKLGGEGQWSVEIGDPIPNDQSSIETVDIVESKDQPIVTRRNTRINLEWRIRNLPYPIETYSISANNNDKCITVRTTNKKYFKKLKVPELERLNIPLEQANISSTHQYQTLIIMYKKPTQLLEMEKDWYEELKKVKPIKDIPSDCKTQ</sequence>
<dbReference type="EMBL" id="OU893349">
    <property type="protein sequence ID" value="CAG9787852.1"/>
    <property type="molecule type" value="Genomic_DNA"/>
</dbReference>